<evidence type="ECO:0000313" key="4">
    <source>
        <dbReference type="Proteomes" id="UP000887229"/>
    </source>
</evidence>
<feature type="coiled-coil region" evidence="1">
    <location>
        <begin position="86"/>
        <end position="155"/>
    </location>
</feature>
<evidence type="ECO:0000256" key="1">
    <source>
        <dbReference type="SAM" id="Coils"/>
    </source>
</evidence>
<reference evidence="3" key="1">
    <citation type="journal article" date="2021" name="IMA Fungus">
        <title>Genomic characterization of three marine fungi, including Emericellopsis atlantica sp. nov. with signatures of a generalist lifestyle and marine biomass degradation.</title>
        <authorList>
            <person name="Hagestad O.C."/>
            <person name="Hou L."/>
            <person name="Andersen J.H."/>
            <person name="Hansen E.H."/>
            <person name="Altermark B."/>
            <person name="Li C."/>
            <person name="Kuhnert E."/>
            <person name="Cox R.J."/>
            <person name="Crous P.W."/>
            <person name="Spatafora J.W."/>
            <person name="Lail K."/>
            <person name="Amirebrahimi M."/>
            <person name="Lipzen A."/>
            <person name="Pangilinan J."/>
            <person name="Andreopoulos W."/>
            <person name="Hayes R.D."/>
            <person name="Ng V."/>
            <person name="Grigoriev I.V."/>
            <person name="Jackson S.A."/>
            <person name="Sutton T.D.S."/>
            <person name="Dobson A.D.W."/>
            <person name="Rama T."/>
        </authorList>
    </citation>
    <scope>NUCLEOTIDE SEQUENCE</scope>
    <source>
        <strain evidence="3">TS7</strain>
    </source>
</reference>
<dbReference type="RefSeq" id="XP_046123140.1">
    <property type="nucleotide sequence ID" value="XM_046261849.1"/>
</dbReference>
<keyword evidence="2" id="KW-0472">Membrane</keyword>
<proteinExistence type="predicted"/>
<evidence type="ECO:0000256" key="2">
    <source>
        <dbReference type="SAM" id="Phobius"/>
    </source>
</evidence>
<accession>A0A9P8CY53</accession>
<dbReference type="Proteomes" id="UP000887229">
    <property type="component" value="Unassembled WGS sequence"/>
</dbReference>
<feature type="transmembrane region" description="Helical" evidence="2">
    <location>
        <begin position="6"/>
        <end position="24"/>
    </location>
</feature>
<dbReference type="EMBL" id="MU251242">
    <property type="protein sequence ID" value="KAG9259216.1"/>
    <property type="molecule type" value="Genomic_DNA"/>
</dbReference>
<keyword evidence="1" id="KW-0175">Coiled coil</keyword>
<sequence length="155" mass="17569">MVNKETLIASGIAGLVTLVVVYSVRGWRQDGREVAVEERAKAAEEREEIKWKWELEDRGMVEDEKLRQARSDAEKATSDAARAPIRDTTTLQLEQAENEMREIQAQINSMTELAAARAGEKMWLNERLAESMDQIQKLKAEIAEEKAKSQLLAKI</sequence>
<comment type="caution">
    <text evidence="3">The sequence shown here is derived from an EMBL/GenBank/DDBJ whole genome shotgun (WGS) entry which is preliminary data.</text>
</comment>
<keyword evidence="2" id="KW-0812">Transmembrane</keyword>
<keyword evidence="4" id="KW-1185">Reference proteome</keyword>
<keyword evidence="2" id="KW-1133">Transmembrane helix</keyword>
<gene>
    <name evidence="3" type="ORF">F5Z01DRAFT_632285</name>
</gene>
<dbReference type="GeneID" id="70292752"/>
<evidence type="ECO:0000313" key="3">
    <source>
        <dbReference type="EMBL" id="KAG9259216.1"/>
    </source>
</evidence>
<organism evidence="3 4">
    <name type="scientific">Emericellopsis atlantica</name>
    <dbReference type="NCBI Taxonomy" id="2614577"/>
    <lineage>
        <taxon>Eukaryota</taxon>
        <taxon>Fungi</taxon>
        <taxon>Dikarya</taxon>
        <taxon>Ascomycota</taxon>
        <taxon>Pezizomycotina</taxon>
        <taxon>Sordariomycetes</taxon>
        <taxon>Hypocreomycetidae</taxon>
        <taxon>Hypocreales</taxon>
        <taxon>Bionectriaceae</taxon>
        <taxon>Emericellopsis</taxon>
    </lineage>
</organism>
<protein>
    <submittedName>
        <fullName evidence="3">Uncharacterized protein</fullName>
    </submittedName>
</protein>
<name>A0A9P8CY53_9HYPO</name>
<dbReference type="AlphaFoldDB" id="A0A9P8CY53"/>